<comment type="similarity">
    <text evidence="2">Belongs to the ATPase F chain family.</text>
</comment>
<evidence type="ECO:0000256" key="9">
    <source>
        <dbReference type="ARBA" id="ARBA00023310"/>
    </source>
</evidence>
<evidence type="ECO:0000256" key="2">
    <source>
        <dbReference type="ARBA" id="ARBA00005895"/>
    </source>
</evidence>
<comment type="subcellular location">
    <subcellularLocation>
        <location evidence="1">Mitochondrion membrane</location>
    </subcellularLocation>
</comment>
<evidence type="ECO:0000256" key="4">
    <source>
        <dbReference type="ARBA" id="ARBA00022547"/>
    </source>
</evidence>
<feature type="signal peptide" evidence="10">
    <location>
        <begin position="1"/>
        <end position="24"/>
    </location>
</feature>
<name>A0AAV5SUV0_9BILA</name>
<keyword evidence="4" id="KW-0138">CF(0)</keyword>
<protein>
    <submittedName>
        <fullName evidence="11">Uncharacterized protein</fullName>
    </submittedName>
</protein>
<sequence>SGCLGSVLLPRVLSLFLGFPTSSSSPSLVLSRESECISTTVSSARLRSVSSTRDGTRMSTDPTATGVYYGTRDTRLMNVKLSELPAWFSRRELTVGAFYNEVMRNIWRVHHKWYSGPVYGNTIKTIFRFIFCYSFLCWLVKSHRYLDFQKTMYHW</sequence>
<evidence type="ECO:0000256" key="1">
    <source>
        <dbReference type="ARBA" id="ARBA00004325"/>
    </source>
</evidence>
<keyword evidence="9" id="KW-0066">ATP synthesis</keyword>
<evidence type="ECO:0000313" key="12">
    <source>
        <dbReference type="Proteomes" id="UP001432027"/>
    </source>
</evidence>
<dbReference type="PANTHER" id="PTHR13080:SF20">
    <property type="entry name" value="ATP SYNTHASE SUBUNIT F, MITOCHONDRIAL-RELATED"/>
    <property type="match status" value="1"/>
</dbReference>
<dbReference type="GO" id="GO:0045259">
    <property type="term" value="C:proton-transporting ATP synthase complex"/>
    <property type="evidence" value="ECO:0007669"/>
    <property type="project" value="UniProtKB-KW"/>
</dbReference>
<keyword evidence="10" id="KW-0732">Signal</keyword>
<keyword evidence="8" id="KW-0472">Membrane</keyword>
<evidence type="ECO:0000256" key="8">
    <source>
        <dbReference type="ARBA" id="ARBA00023136"/>
    </source>
</evidence>
<dbReference type="Pfam" id="PF10206">
    <property type="entry name" value="WRW"/>
    <property type="match status" value="1"/>
</dbReference>
<dbReference type="EMBL" id="BTSX01000002">
    <property type="protein sequence ID" value="GMS84403.1"/>
    <property type="molecule type" value="Genomic_DNA"/>
</dbReference>
<gene>
    <name evidence="11" type="ORF">PENTCL1PPCAC_6578</name>
</gene>
<evidence type="ECO:0000256" key="10">
    <source>
        <dbReference type="SAM" id="SignalP"/>
    </source>
</evidence>
<feature type="chain" id="PRO_5043686158" evidence="10">
    <location>
        <begin position="25"/>
        <end position="155"/>
    </location>
</feature>
<organism evidence="11 12">
    <name type="scientific">Pristionchus entomophagus</name>
    <dbReference type="NCBI Taxonomy" id="358040"/>
    <lineage>
        <taxon>Eukaryota</taxon>
        <taxon>Metazoa</taxon>
        <taxon>Ecdysozoa</taxon>
        <taxon>Nematoda</taxon>
        <taxon>Chromadorea</taxon>
        <taxon>Rhabditida</taxon>
        <taxon>Rhabditina</taxon>
        <taxon>Diplogasteromorpha</taxon>
        <taxon>Diplogasteroidea</taxon>
        <taxon>Neodiplogasteridae</taxon>
        <taxon>Pristionchus</taxon>
    </lineage>
</organism>
<evidence type="ECO:0000256" key="3">
    <source>
        <dbReference type="ARBA" id="ARBA00022448"/>
    </source>
</evidence>
<evidence type="ECO:0000256" key="6">
    <source>
        <dbReference type="ARBA" id="ARBA00023065"/>
    </source>
</evidence>
<dbReference type="InterPro" id="IPR019344">
    <property type="entry name" value="F1F0-ATPsyn_F_prd"/>
</dbReference>
<keyword evidence="6" id="KW-0406">Ion transport</keyword>
<accession>A0AAV5SUV0</accession>
<reference evidence="11" key="1">
    <citation type="submission" date="2023-10" db="EMBL/GenBank/DDBJ databases">
        <title>Genome assembly of Pristionchus species.</title>
        <authorList>
            <person name="Yoshida K."/>
            <person name="Sommer R.J."/>
        </authorList>
    </citation>
    <scope>NUCLEOTIDE SEQUENCE</scope>
    <source>
        <strain evidence="11">RS0144</strain>
    </source>
</reference>
<keyword evidence="5" id="KW-0375">Hydrogen ion transport</keyword>
<keyword evidence="3" id="KW-0813">Transport</keyword>
<evidence type="ECO:0000256" key="5">
    <source>
        <dbReference type="ARBA" id="ARBA00022781"/>
    </source>
</evidence>
<proteinExistence type="inferred from homology"/>
<feature type="non-terminal residue" evidence="11">
    <location>
        <position position="1"/>
    </location>
</feature>
<dbReference type="AlphaFoldDB" id="A0AAV5SUV0"/>
<evidence type="ECO:0000313" key="11">
    <source>
        <dbReference type="EMBL" id="GMS84403.1"/>
    </source>
</evidence>
<dbReference type="GO" id="GO:0046933">
    <property type="term" value="F:proton-transporting ATP synthase activity, rotational mechanism"/>
    <property type="evidence" value="ECO:0007669"/>
    <property type="project" value="TreeGrafter"/>
</dbReference>
<dbReference type="GO" id="GO:0031966">
    <property type="term" value="C:mitochondrial membrane"/>
    <property type="evidence" value="ECO:0007669"/>
    <property type="project" value="UniProtKB-SubCell"/>
</dbReference>
<dbReference type="GO" id="GO:0042776">
    <property type="term" value="P:proton motive force-driven mitochondrial ATP synthesis"/>
    <property type="evidence" value="ECO:0007669"/>
    <property type="project" value="TreeGrafter"/>
</dbReference>
<dbReference type="PANTHER" id="PTHR13080">
    <property type="entry name" value="ATP SYNTHASE F CHAIN, MITOCHONDRIAL-RELATED"/>
    <property type="match status" value="1"/>
</dbReference>
<evidence type="ECO:0000256" key="7">
    <source>
        <dbReference type="ARBA" id="ARBA00023128"/>
    </source>
</evidence>
<dbReference type="Proteomes" id="UP001432027">
    <property type="component" value="Unassembled WGS sequence"/>
</dbReference>
<keyword evidence="7" id="KW-0496">Mitochondrion</keyword>
<keyword evidence="12" id="KW-1185">Reference proteome</keyword>
<comment type="caution">
    <text evidence="11">The sequence shown here is derived from an EMBL/GenBank/DDBJ whole genome shotgun (WGS) entry which is preliminary data.</text>
</comment>